<dbReference type="AlphaFoldDB" id="A0AAV2CIM1"/>
<evidence type="ECO:0000256" key="6">
    <source>
        <dbReference type="RuleBase" id="RU367044"/>
    </source>
</evidence>
<comment type="similarity">
    <text evidence="2 6">Belongs to the plant self-incompatibility (S1) protein family.</text>
</comment>
<gene>
    <name evidence="7" type="ORF">LTRI10_LOCUS3746</name>
</gene>
<evidence type="ECO:0000256" key="1">
    <source>
        <dbReference type="ARBA" id="ARBA00004613"/>
    </source>
</evidence>
<name>A0AAV2CIM1_9ROSI</name>
<accession>A0AAV2CIM1</accession>
<dbReference type="GO" id="GO:0060320">
    <property type="term" value="P:rejection of self pollen"/>
    <property type="evidence" value="ECO:0007669"/>
    <property type="project" value="UniProtKB-KW"/>
</dbReference>
<reference evidence="7 8" key="1">
    <citation type="submission" date="2024-04" db="EMBL/GenBank/DDBJ databases">
        <authorList>
            <person name="Fracassetti M."/>
        </authorList>
    </citation>
    <scope>NUCLEOTIDE SEQUENCE [LARGE SCALE GENOMIC DNA]</scope>
</reference>
<dbReference type="Pfam" id="PF05938">
    <property type="entry name" value="Self-incomp_S1"/>
    <property type="match status" value="1"/>
</dbReference>
<dbReference type="PANTHER" id="PTHR31232">
    <property type="match status" value="1"/>
</dbReference>
<dbReference type="Proteomes" id="UP001497516">
    <property type="component" value="Chromosome 1"/>
</dbReference>
<sequence length="148" mass="17003">MMHTNNNNNNNNNKAILVLVALFLLSTLATCQCWNPYNPLGEKKTVEVRNELEGGPNMMLHCKSADDDLKARTLMPHQGFHWSFHPNFFGGTLFFCAMDWGEGGLHWFDIYVNYRDNKRCKFCSWSIKKSGPCLVFKDRLVGNLVEPD</sequence>
<evidence type="ECO:0000256" key="5">
    <source>
        <dbReference type="ARBA" id="ARBA00022729"/>
    </source>
</evidence>
<dbReference type="InterPro" id="IPR010264">
    <property type="entry name" value="Self-incomp_S1"/>
</dbReference>
<keyword evidence="4 6" id="KW-0964">Secreted</keyword>
<dbReference type="EMBL" id="OZ034813">
    <property type="protein sequence ID" value="CAL1356021.1"/>
    <property type="molecule type" value="Genomic_DNA"/>
</dbReference>
<evidence type="ECO:0000313" key="7">
    <source>
        <dbReference type="EMBL" id="CAL1356021.1"/>
    </source>
</evidence>
<evidence type="ECO:0000256" key="3">
    <source>
        <dbReference type="ARBA" id="ARBA00022471"/>
    </source>
</evidence>
<feature type="chain" id="PRO_5043091751" description="S-protein homolog" evidence="6">
    <location>
        <begin position="32"/>
        <end position="148"/>
    </location>
</feature>
<evidence type="ECO:0000256" key="4">
    <source>
        <dbReference type="ARBA" id="ARBA00022525"/>
    </source>
</evidence>
<evidence type="ECO:0000256" key="2">
    <source>
        <dbReference type="ARBA" id="ARBA00005581"/>
    </source>
</evidence>
<evidence type="ECO:0000313" key="8">
    <source>
        <dbReference type="Proteomes" id="UP001497516"/>
    </source>
</evidence>
<comment type="subcellular location">
    <subcellularLocation>
        <location evidence="1 6">Secreted</location>
    </subcellularLocation>
</comment>
<proteinExistence type="inferred from homology"/>
<protein>
    <recommendedName>
        <fullName evidence="6">S-protein homolog</fullName>
    </recommendedName>
</protein>
<keyword evidence="3 6" id="KW-0713">Self-incompatibility</keyword>
<keyword evidence="8" id="KW-1185">Reference proteome</keyword>
<dbReference type="PANTHER" id="PTHR31232:SF43">
    <property type="entry name" value="S-PROTEIN HOMOLOG 29-RELATED"/>
    <property type="match status" value="1"/>
</dbReference>
<feature type="signal peptide" evidence="6">
    <location>
        <begin position="1"/>
        <end position="31"/>
    </location>
</feature>
<organism evidence="7 8">
    <name type="scientific">Linum trigynum</name>
    <dbReference type="NCBI Taxonomy" id="586398"/>
    <lineage>
        <taxon>Eukaryota</taxon>
        <taxon>Viridiplantae</taxon>
        <taxon>Streptophyta</taxon>
        <taxon>Embryophyta</taxon>
        <taxon>Tracheophyta</taxon>
        <taxon>Spermatophyta</taxon>
        <taxon>Magnoliopsida</taxon>
        <taxon>eudicotyledons</taxon>
        <taxon>Gunneridae</taxon>
        <taxon>Pentapetalae</taxon>
        <taxon>rosids</taxon>
        <taxon>fabids</taxon>
        <taxon>Malpighiales</taxon>
        <taxon>Linaceae</taxon>
        <taxon>Linum</taxon>
    </lineage>
</organism>
<keyword evidence="5 6" id="KW-0732">Signal</keyword>
<dbReference type="GO" id="GO:0005576">
    <property type="term" value="C:extracellular region"/>
    <property type="evidence" value="ECO:0007669"/>
    <property type="project" value="UniProtKB-SubCell"/>
</dbReference>